<evidence type="ECO:0000313" key="2">
    <source>
        <dbReference type="Proteomes" id="UP001224775"/>
    </source>
</evidence>
<keyword evidence="2" id="KW-1185">Reference proteome</keyword>
<evidence type="ECO:0000313" key="1">
    <source>
        <dbReference type="EMBL" id="KAK1741126.1"/>
    </source>
</evidence>
<proteinExistence type="predicted"/>
<reference evidence="1" key="1">
    <citation type="submission" date="2023-06" db="EMBL/GenBank/DDBJ databases">
        <title>Survivors Of The Sea: Transcriptome response of Skeletonema marinoi to long-term dormancy.</title>
        <authorList>
            <person name="Pinder M.I.M."/>
            <person name="Kourtchenko O."/>
            <person name="Robertson E.K."/>
            <person name="Larsson T."/>
            <person name="Maumus F."/>
            <person name="Osuna-Cruz C.M."/>
            <person name="Vancaester E."/>
            <person name="Stenow R."/>
            <person name="Vandepoele K."/>
            <person name="Ploug H."/>
            <person name="Bruchert V."/>
            <person name="Godhe A."/>
            <person name="Topel M."/>
        </authorList>
    </citation>
    <scope>NUCLEOTIDE SEQUENCE</scope>
    <source>
        <strain evidence="1">R05AC</strain>
    </source>
</reference>
<accession>A0AAD8Y7D1</accession>
<dbReference type="AlphaFoldDB" id="A0AAD8Y7D1"/>
<dbReference type="Proteomes" id="UP001224775">
    <property type="component" value="Unassembled WGS sequence"/>
</dbReference>
<organism evidence="1 2">
    <name type="scientific">Skeletonema marinoi</name>
    <dbReference type="NCBI Taxonomy" id="267567"/>
    <lineage>
        <taxon>Eukaryota</taxon>
        <taxon>Sar</taxon>
        <taxon>Stramenopiles</taxon>
        <taxon>Ochrophyta</taxon>
        <taxon>Bacillariophyta</taxon>
        <taxon>Coscinodiscophyceae</taxon>
        <taxon>Thalassiosirophycidae</taxon>
        <taxon>Thalassiosirales</taxon>
        <taxon>Skeletonemataceae</taxon>
        <taxon>Skeletonema</taxon>
        <taxon>Skeletonema marinoi-dohrnii complex</taxon>
    </lineage>
</organism>
<dbReference type="EMBL" id="JATAAI010000014">
    <property type="protein sequence ID" value="KAK1741126.1"/>
    <property type="molecule type" value="Genomic_DNA"/>
</dbReference>
<name>A0AAD8Y7D1_9STRA</name>
<protein>
    <submittedName>
        <fullName evidence="1">Uncharacterized protein</fullName>
    </submittedName>
</protein>
<sequence>MVIIVASAAPTIGVSLGASSVSIEYESSGGAGNFWAYASTERTSVWYNYDNVYNETTGEYDQVMNRTLYDGVGEHSWIHIHARKYIWFDQASQSPELLATEALLNYRGGVEPLYAADNTNGTSLFPQGSTVLTEYNYQYDYNDQCKSVPVPDSPWGDTKWVCKSNCPPEQLSNMSYAGTCANAAEDIRLLW</sequence>
<comment type="caution">
    <text evidence="1">The sequence shown here is derived from an EMBL/GenBank/DDBJ whole genome shotgun (WGS) entry which is preliminary data.</text>
</comment>
<gene>
    <name evidence="1" type="ORF">QTG54_008378</name>
</gene>